<evidence type="ECO:0000256" key="6">
    <source>
        <dbReference type="ARBA" id="ARBA00022889"/>
    </source>
</evidence>
<accession>A0A226E683</accession>
<keyword evidence="8" id="KW-0206">Cytoskeleton</keyword>
<dbReference type="OrthoDB" id="2099265at2759"/>
<sequence>MDEEPIYATIDKPRPVTTVNLARRSVIQYYAVPATPSTLSSMEELDRISLSTSNGSLSNSGEPSLRSSPVTFSSQPPPNVPAPTSLRRRNYEVRDDFATIARCEQQFEKPLIVIQAPPRRISTGTLPEMSDSGYNLGNGPSTPATSPAALLQPNNGSSSFFQINNSSRNSQSGDMTSPRSKSPRPNTPKSADKEESFWDKFGTTARKKKIKEVQVVEEEGKRAIDLPGSPSPFDISPEDYNLADGEERLLIERRSYDDPKLGHLIKLLTDWINDELADQRIIVMKIDDDLYDGQVLQKLLEKLTGQKLEVPEVSQSEEGQRHKLEVVLGAANQIIGLNRWSAEKWSVESIHSKSLVAILYLLVHLARHFRAPLRLPENVNVETIVIKKRNGKLEYRRVTEELTSTYDELGMRCERDAFDALLDTAPDKLQVVKKSLLSFVNKQLIKVNLKVYEIESQFHDGVYLVLLMGLLENYFVPLGDFHLTPKDFEQKVFNVAFSFELMQDAGLSKPKARPEDIVNSDFKSTLRVLYNLFAKYRNAE</sequence>
<evidence type="ECO:0000256" key="2">
    <source>
        <dbReference type="ARBA" id="ARBA00004245"/>
    </source>
</evidence>
<dbReference type="Gene3D" id="1.10.418.10">
    <property type="entry name" value="Calponin-like domain"/>
    <property type="match status" value="2"/>
</dbReference>
<dbReference type="GO" id="GO:0071963">
    <property type="term" value="P:establishment or maintenance of cell polarity regulating cell shape"/>
    <property type="evidence" value="ECO:0007669"/>
    <property type="project" value="TreeGrafter"/>
</dbReference>
<dbReference type="GO" id="GO:0030017">
    <property type="term" value="C:sarcomere"/>
    <property type="evidence" value="ECO:0007669"/>
    <property type="project" value="UniProtKB-SubCell"/>
</dbReference>
<feature type="compositionally biased region" description="Polar residues" evidence="9">
    <location>
        <begin position="132"/>
        <end position="145"/>
    </location>
</feature>
<dbReference type="OMA" id="WNHNANL"/>
<evidence type="ECO:0000256" key="7">
    <source>
        <dbReference type="ARBA" id="ARBA00023203"/>
    </source>
</evidence>
<dbReference type="GO" id="GO:0015629">
    <property type="term" value="C:actin cytoskeleton"/>
    <property type="evidence" value="ECO:0007669"/>
    <property type="project" value="TreeGrafter"/>
</dbReference>
<dbReference type="GO" id="GO:0030031">
    <property type="term" value="P:cell projection assembly"/>
    <property type="evidence" value="ECO:0007669"/>
    <property type="project" value="TreeGrafter"/>
</dbReference>
<dbReference type="GO" id="GO:0034446">
    <property type="term" value="P:substrate adhesion-dependent cell spreading"/>
    <property type="evidence" value="ECO:0007669"/>
    <property type="project" value="TreeGrafter"/>
</dbReference>
<dbReference type="EMBL" id="LNIX01000006">
    <property type="protein sequence ID" value="OXA52949.1"/>
    <property type="molecule type" value="Genomic_DNA"/>
</dbReference>
<dbReference type="AlphaFoldDB" id="A0A226E683"/>
<keyword evidence="5" id="KW-0677">Repeat</keyword>
<evidence type="ECO:0000256" key="4">
    <source>
        <dbReference type="ARBA" id="ARBA00022490"/>
    </source>
</evidence>
<keyword evidence="6" id="KW-0130">Cell adhesion</keyword>
<organism evidence="11 12">
    <name type="scientific">Folsomia candida</name>
    <name type="common">Springtail</name>
    <dbReference type="NCBI Taxonomy" id="158441"/>
    <lineage>
        <taxon>Eukaryota</taxon>
        <taxon>Metazoa</taxon>
        <taxon>Ecdysozoa</taxon>
        <taxon>Arthropoda</taxon>
        <taxon>Hexapoda</taxon>
        <taxon>Collembola</taxon>
        <taxon>Entomobryomorpha</taxon>
        <taxon>Isotomoidea</taxon>
        <taxon>Isotomidae</taxon>
        <taxon>Proisotominae</taxon>
        <taxon>Folsomia</taxon>
    </lineage>
</organism>
<reference evidence="11 12" key="1">
    <citation type="submission" date="2015-12" db="EMBL/GenBank/DDBJ databases">
        <title>The genome of Folsomia candida.</title>
        <authorList>
            <person name="Faddeeva A."/>
            <person name="Derks M.F."/>
            <person name="Anvar Y."/>
            <person name="Smit S."/>
            <person name="Van Straalen N."/>
            <person name="Roelofs D."/>
        </authorList>
    </citation>
    <scope>NUCLEOTIDE SEQUENCE [LARGE SCALE GENOMIC DNA]</scope>
    <source>
        <strain evidence="11 12">VU population</strain>
        <tissue evidence="11">Whole body</tissue>
    </source>
</reference>
<keyword evidence="12" id="KW-1185">Reference proteome</keyword>
<evidence type="ECO:0000256" key="1">
    <source>
        <dbReference type="ARBA" id="ARBA00004204"/>
    </source>
</evidence>
<dbReference type="GO" id="GO:0005925">
    <property type="term" value="C:focal adhesion"/>
    <property type="evidence" value="ECO:0007669"/>
    <property type="project" value="TreeGrafter"/>
</dbReference>
<evidence type="ECO:0000256" key="9">
    <source>
        <dbReference type="SAM" id="MobiDB-lite"/>
    </source>
</evidence>
<feature type="compositionally biased region" description="Polar residues" evidence="9">
    <location>
        <begin position="152"/>
        <end position="189"/>
    </location>
</feature>
<comment type="similarity">
    <text evidence="3">Belongs to the parvin family.</text>
</comment>
<name>A0A226E683_FOLCA</name>
<evidence type="ECO:0000259" key="10">
    <source>
        <dbReference type="PROSITE" id="PS50021"/>
    </source>
</evidence>
<dbReference type="CDD" id="cd21304">
    <property type="entry name" value="CH_PARVA_B_rpt1"/>
    <property type="match status" value="1"/>
</dbReference>
<feature type="compositionally biased region" description="Low complexity" evidence="9">
    <location>
        <begin position="52"/>
        <end position="61"/>
    </location>
</feature>
<dbReference type="GO" id="GO:0030036">
    <property type="term" value="P:actin cytoskeleton organization"/>
    <property type="evidence" value="ECO:0007669"/>
    <property type="project" value="InterPro"/>
</dbReference>
<feature type="region of interest" description="Disordered" evidence="9">
    <location>
        <begin position="52"/>
        <end position="88"/>
    </location>
</feature>
<evidence type="ECO:0000313" key="11">
    <source>
        <dbReference type="EMBL" id="OXA52949.1"/>
    </source>
</evidence>
<keyword evidence="4" id="KW-0963">Cytoplasm</keyword>
<dbReference type="FunFam" id="1.10.418.10:FF:000011">
    <property type="entry name" value="Parvin, beta"/>
    <property type="match status" value="1"/>
</dbReference>
<protein>
    <submittedName>
        <fullName evidence="11">Beta-parvin</fullName>
    </submittedName>
</protein>
<keyword evidence="7" id="KW-0009">Actin-binding</keyword>
<dbReference type="Pfam" id="PF00307">
    <property type="entry name" value="CH"/>
    <property type="match status" value="2"/>
</dbReference>
<dbReference type="STRING" id="158441.A0A226E683"/>
<dbReference type="InterPro" id="IPR028433">
    <property type="entry name" value="Parvin"/>
</dbReference>
<dbReference type="InterPro" id="IPR036872">
    <property type="entry name" value="CH_dom_sf"/>
</dbReference>
<dbReference type="InterPro" id="IPR001715">
    <property type="entry name" value="CH_dom"/>
</dbReference>
<dbReference type="PANTHER" id="PTHR12114">
    <property type="entry name" value="PARVIN"/>
    <property type="match status" value="1"/>
</dbReference>
<dbReference type="PROSITE" id="PS50021">
    <property type="entry name" value="CH"/>
    <property type="match status" value="2"/>
</dbReference>
<evidence type="ECO:0000313" key="12">
    <source>
        <dbReference type="Proteomes" id="UP000198287"/>
    </source>
</evidence>
<comment type="subcellular location">
    <subcellularLocation>
        <location evidence="2">Cytoplasm</location>
        <location evidence="2">Cytoskeleton</location>
    </subcellularLocation>
    <subcellularLocation>
        <location evidence="1">Cytoplasm</location>
        <location evidence="1">Myofibril</location>
        <location evidence="1">Sarcomere</location>
    </subcellularLocation>
</comment>
<gene>
    <name evidence="11" type="ORF">Fcan01_12011</name>
</gene>
<feature type="domain" description="Calponin-homology (CH)" evidence="10">
    <location>
        <begin position="430"/>
        <end position="537"/>
    </location>
</feature>
<feature type="region of interest" description="Disordered" evidence="9">
    <location>
        <begin position="122"/>
        <end position="197"/>
    </location>
</feature>
<dbReference type="GO" id="GO:0003779">
    <property type="term" value="F:actin binding"/>
    <property type="evidence" value="ECO:0007669"/>
    <property type="project" value="UniProtKB-KW"/>
</dbReference>
<feature type="domain" description="Calponin-homology (CH)" evidence="10">
    <location>
        <begin position="262"/>
        <end position="370"/>
    </location>
</feature>
<feature type="compositionally biased region" description="Polar residues" evidence="9">
    <location>
        <begin position="65"/>
        <end position="74"/>
    </location>
</feature>
<dbReference type="Proteomes" id="UP000198287">
    <property type="component" value="Unassembled WGS sequence"/>
</dbReference>
<proteinExistence type="inferred from homology"/>
<dbReference type="CDD" id="cd21306">
    <property type="entry name" value="CH_PARVA_B_rpt2"/>
    <property type="match status" value="1"/>
</dbReference>
<evidence type="ECO:0000256" key="3">
    <source>
        <dbReference type="ARBA" id="ARBA00005666"/>
    </source>
</evidence>
<dbReference type="PANTHER" id="PTHR12114:SF4">
    <property type="entry name" value="GH23568P"/>
    <property type="match status" value="1"/>
</dbReference>
<dbReference type="FunFam" id="1.10.418.10:FF:000015">
    <property type="entry name" value="Parvin beta"/>
    <property type="match status" value="1"/>
</dbReference>
<evidence type="ECO:0000256" key="5">
    <source>
        <dbReference type="ARBA" id="ARBA00022737"/>
    </source>
</evidence>
<evidence type="ECO:0000256" key="8">
    <source>
        <dbReference type="ARBA" id="ARBA00023212"/>
    </source>
</evidence>
<comment type="caution">
    <text evidence="11">The sequence shown here is derived from an EMBL/GenBank/DDBJ whole genome shotgun (WGS) entry which is preliminary data.</text>
</comment>
<dbReference type="SUPFAM" id="SSF47576">
    <property type="entry name" value="Calponin-homology domain, CH-domain"/>
    <property type="match status" value="1"/>
</dbReference>